<keyword evidence="13" id="KW-0256">Endoplasmic reticulum</keyword>
<comment type="similarity">
    <text evidence="5">Belongs to the peptidase M28 family.</text>
</comment>
<comment type="subcellular location">
    <subcellularLocation>
        <location evidence="1">Endoplasmic reticulum</location>
    </subcellularLocation>
    <subcellularLocation>
        <location evidence="3">Golgi apparatus</location>
    </subcellularLocation>
    <subcellularLocation>
        <location evidence="2">Lysosome</location>
    </subcellularLocation>
    <subcellularLocation>
        <location evidence="4">Secreted</location>
    </subcellularLocation>
</comment>
<evidence type="ECO:0000313" key="23">
    <source>
        <dbReference type="EMBL" id="ELT95822.1"/>
    </source>
</evidence>
<dbReference type="Gene3D" id="3.50.30.30">
    <property type="match status" value="1"/>
</dbReference>
<dbReference type="FunFam" id="3.50.30.30:FF:000009">
    <property type="entry name" value="Carboxypeptidase Q"/>
    <property type="match status" value="1"/>
</dbReference>
<evidence type="ECO:0000256" key="20">
    <source>
        <dbReference type="ARBA" id="ARBA00025833"/>
    </source>
</evidence>
<dbReference type="GO" id="GO:0004180">
    <property type="term" value="F:carboxypeptidase activity"/>
    <property type="evidence" value="ECO:0007669"/>
    <property type="project" value="UniProtKB-KW"/>
</dbReference>
<evidence type="ECO:0000256" key="6">
    <source>
        <dbReference type="ARBA" id="ARBA00014116"/>
    </source>
</evidence>
<evidence type="ECO:0000256" key="14">
    <source>
        <dbReference type="ARBA" id="ARBA00022833"/>
    </source>
</evidence>
<evidence type="ECO:0000256" key="2">
    <source>
        <dbReference type="ARBA" id="ARBA00004371"/>
    </source>
</evidence>
<sequence>MHVGTSQVLSNKLKEEIWSHKDEVDTIIGYILEGDGHHGSYKRLARITDGFGHRVSGSEALEDSIDFVMAEMEAEGFTNVHGEDFQMPNWQRGEDSCELIEPRRVKMPLLASGSSISTPLGGITAEVVVVRSFDELADLDRSETEGKIVVYNQPYEGYGTSTAYRGHGATKASEKGAVAALVRSITQFSVNSPHTGQQYYQEGVEDIPTGCITVEDAEMLWRMQESGQSMVIHLDMTSLTDGMMTTRNLVGDLEGTSFPDEYVVVGGHLDSWDVGTGAMDDGGGCAISWEAMVIIKKLGLTPKRTLRTVLWSAEEQGLLGGVAYYEQNQDLVPNVSIMMESDSGTFRPLGIGFSGSDEARAIMREILDMTSALNATQLGSEGSSPDTGDWVRAGVPGGNLINQNDDYFIFHHSEGDRMTVQDADEMDLCTALWTSVAYVVADLDELLPREDNSRK</sequence>
<keyword evidence="10" id="KW-0479">Metal-binding</keyword>
<keyword evidence="16" id="KW-0482">Metalloprotease</keyword>
<keyword evidence="19" id="KW-0458">Lysosome</keyword>
<evidence type="ECO:0000256" key="21">
    <source>
        <dbReference type="ARBA" id="ARBA00033328"/>
    </source>
</evidence>
<gene>
    <name evidence="23" type="ORF">CAPTEDRAFT_4622</name>
</gene>
<dbReference type="Gene3D" id="3.40.630.10">
    <property type="entry name" value="Zn peptidases"/>
    <property type="match status" value="1"/>
</dbReference>
<dbReference type="GO" id="GO:0005615">
    <property type="term" value="C:extracellular space"/>
    <property type="evidence" value="ECO:0007669"/>
    <property type="project" value="TreeGrafter"/>
</dbReference>
<dbReference type="OrthoDB" id="10013407at2759"/>
<evidence type="ECO:0000256" key="10">
    <source>
        <dbReference type="ARBA" id="ARBA00022723"/>
    </source>
</evidence>
<keyword evidence="14" id="KW-0862">Zinc</keyword>
<dbReference type="Pfam" id="PF04389">
    <property type="entry name" value="Peptidase_M28"/>
    <property type="match status" value="1"/>
</dbReference>
<dbReference type="SUPFAM" id="SSF53187">
    <property type="entry name" value="Zn-dependent exopeptidases"/>
    <property type="match status" value="1"/>
</dbReference>
<evidence type="ECO:0000256" key="18">
    <source>
        <dbReference type="ARBA" id="ARBA00023180"/>
    </source>
</evidence>
<keyword evidence="8" id="KW-0121">Carboxypeptidase</keyword>
<dbReference type="InterPro" id="IPR007484">
    <property type="entry name" value="Peptidase_M28"/>
</dbReference>
<accession>R7TQK3</accession>
<dbReference type="GO" id="GO:0005794">
    <property type="term" value="C:Golgi apparatus"/>
    <property type="evidence" value="ECO:0007669"/>
    <property type="project" value="UniProtKB-SubCell"/>
</dbReference>
<evidence type="ECO:0000256" key="4">
    <source>
        <dbReference type="ARBA" id="ARBA00004613"/>
    </source>
</evidence>
<keyword evidence="7" id="KW-0964">Secreted</keyword>
<dbReference type="GO" id="GO:0005783">
    <property type="term" value="C:endoplasmic reticulum"/>
    <property type="evidence" value="ECO:0007669"/>
    <property type="project" value="UniProtKB-SubCell"/>
</dbReference>
<keyword evidence="12" id="KW-0378">Hydrolase</keyword>
<keyword evidence="15" id="KW-0333">Golgi apparatus</keyword>
<dbReference type="EMBL" id="KB308994">
    <property type="protein sequence ID" value="ELT95822.1"/>
    <property type="molecule type" value="Genomic_DNA"/>
</dbReference>
<dbReference type="CDD" id="cd03883">
    <property type="entry name" value="M28_Pgcp_like"/>
    <property type="match status" value="1"/>
</dbReference>
<evidence type="ECO:0000256" key="16">
    <source>
        <dbReference type="ARBA" id="ARBA00023049"/>
    </source>
</evidence>
<comment type="subunit">
    <text evidence="20">Homodimer. The monomeric form is inactive while the homodimer is active.</text>
</comment>
<dbReference type="AlphaFoldDB" id="R7TQK3"/>
<keyword evidence="18" id="KW-0325">Glycoprotein</keyword>
<evidence type="ECO:0000256" key="13">
    <source>
        <dbReference type="ARBA" id="ARBA00022824"/>
    </source>
</evidence>
<keyword evidence="9" id="KW-0645">Protease</keyword>
<evidence type="ECO:0000256" key="15">
    <source>
        <dbReference type="ARBA" id="ARBA00023034"/>
    </source>
</evidence>
<evidence type="ECO:0000256" key="12">
    <source>
        <dbReference type="ARBA" id="ARBA00022801"/>
    </source>
</evidence>
<evidence type="ECO:0000256" key="3">
    <source>
        <dbReference type="ARBA" id="ARBA00004555"/>
    </source>
</evidence>
<proteinExistence type="inferred from homology"/>
<keyword evidence="17" id="KW-0865">Zymogen</keyword>
<dbReference type="InParanoid" id="R7TQK3"/>
<evidence type="ECO:0000256" key="7">
    <source>
        <dbReference type="ARBA" id="ARBA00022525"/>
    </source>
</evidence>
<dbReference type="GO" id="GO:0005764">
    <property type="term" value="C:lysosome"/>
    <property type="evidence" value="ECO:0007669"/>
    <property type="project" value="UniProtKB-SubCell"/>
</dbReference>
<dbReference type="PANTHER" id="PTHR12053:SF3">
    <property type="entry name" value="CARBOXYPEPTIDASE Q"/>
    <property type="match status" value="1"/>
</dbReference>
<evidence type="ECO:0000256" key="1">
    <source>
        <dbReference type="ARBA" id="ARBA00004240"/>
    </source>
</evidence>
<evidence type="ECO:0000256" key="8">
    <source>
        <dbReference type="ARBA" id="ARBA00022645"/>
    </source>
</evidence>
<evidence type="ECO:0000256" key="11">
    <source>
        <dbReference type="ARBA" id="ARBA00022729"/>
    </source>
</evidence>
<dbReference type="GO" id="GO:0070573">
    <property type="term" value="F:metallodipeptidase activity"/>
    <property type="evidence" value="ECO:0007669"/>
    <property type="project" value="InterPro"/>
</dbReference>
<name>R7TQK3_CAPTE</name>
<feature type="domain" description="Peptidase M28" evidence="22">
    <location>
        <begin position="248"/>
        <end position="434"/>
    </location>
</feature>
<keyword evidence="11" id="KW-0732">Signal</keyword>
<evidence type="ECO:0000259" key="22">
    <source>
        <dbReference type="Pfam" id="PF04389"/>
    </source>
</evidence>
<dbReference type="STRING" id="283909.R7TQK3"/>
<dbReference type="InterPro" id="IPR039866">
    <property type="entry name" value="CPQ"/>
</dbReference>
<dbReference type="GO" id="GO:0006508">
    <property type="term" value="P:proteolysis"/>
    <property type="evidence" value="ECO:0007669"/>
    <property type="project" value="UniProtKB-KW"/>
</dbReference>
<dbReference type="PANTHER" id="PTHR12053">
    <property type="entry name" value="PROTEASE FAMILY M28 PLASMA GLUTAMATE CARBOXYPEPTIDASE-RELATED"/>
    <property type="match status" value="1"/>
</dbReference>
<evidence type="ECO:0000256" key="5">
    <source>
        <dbReference type="ARBA" id="ARBA00010918"/>
    </source>
</evidence>
<protein>
    <recommendedName>
        <fullName evidence="6">Carboxypeptidase Q</fullName>
    </recommendedName>
    <alternativeName>
        <fullName evidence="21">Plasma glutamate carboxypeptidase</fullName>
    </alternativeName>
</protein>
<dbReference type="MEROPS" id="M28.014"/>
<dbReference type="GO" id="GO:0046872">
    <property type="term" value="F:metal ion binding"/>
    <property type="evidence" value="ECO:0007669"/>
    <property type="project" value="UniProtKB-KW"/>
</dbReference>
<dbReference type="GO" id="GO:0043171">
    <property type="term" value="P:peptide catabolic process"/>
    <property type="evidence" value="ECO:0007669"/>
    <property type="project" value="TreeGrafter"/>
</dbReference>
<organism evidence="23">
    <name type="scientific">Capitella teleta</name>
    <name type="common">Polychaete worm</name>
    <dbReference type="NCBI Taxonomy" id="283909"/>
    <lineage>
        <taxon>Eukaryota</taxon>
        <taxon>Metazoa</taxon>
        <taxon>Spiralia</taxon>
        <taxon>Lophotrochozoa</taxon>
        <taxon>Annelida</taxon>
        <taxon>Polychaeta</taxon>
        <taxon>Sedentaria</taxon>
        <taxon>Scolecida</taxon>
        <taxon>Capitellidae</taxon>
        <taxon>Capitella</taxon>
    </lineage>
</organism>
<reference evidence="23" key="1">
    <citation type="journal article" date="2013" name="Nature">
        <title>Insights into bilaterian evolution from three spiralian genomes.</title>
        <authorList>
            <person name="Simakov O."/>
            <person name="Marletaz F."/>
            <person name="Cho S.J."/>
            <person name="Edsinger-Gonzales E."/>
            <person name="Havlak P."/>
            <person name="Hellsten U."/>
            <person name="Kuo D.H."/>
            <person name="Larsson T."/>
            <person name="Lv J."/>
            <person name="Arendt D."/>
            <person name="Savage R."/>
            <person name="Osoegawa K."/>
            <person name="de Jong P."/>
            <person name="Grimwood J."/>
            <person name="Chapman J.A."/>
            <person name="Shapiro H."/>
            <person name="Aerts A."/>
            <person name="Otillar R.P."/>
            <person name="Terry A.Y."/>
            <person name="Boore J.L."/>
            <person name="Grigoriev I.V."/>
            <person name="Lindberg D.R."/>
            <person name="Seaver E.C."/>
            <person name="Weisblat D.A."/>
            <person name="Putnam N.H."/>
            <person name="Rokhsar D.S."/>
        </authorList>
    </citation>
    <scope>NUCLEOTIDE SEQUENCE</scope>
    <source>
        <strain evidence="23">I ESC-2004</strain>
    </source>
</reference>
<evidence type="ECO:0000256" key="9">
    <source>
        <dbReference type="ARBA" id="ARBA00022670"/>
    </source>
</evidence>
<evidence type="ECO:0000256" key="17">
    <source>
        <dbReference type="ARBA" id="ARBA00023145"/>
    </source>
</evidence>
<evidence type="ECO:0000256" key="19">
    <source>
        <dbReference type="ARBA" id="ARBA00023228"/>
    </source>
</evidence>